<dbReference type="Proteomes" id="UP000675940">
    <property type="component" value="Unassembled WGS sequence"/>
</dbReference>
<feature type="domain" description="AB hydrolase-1" evidence="1">
    <location>
        <begin position="29"/>
        <end position="249"/>
    </location>
</feature>
<dbReference type="EMBL" id="JAGISH010000010">
    <property type="protein sequence ID" value="MBP0484118.1"/>
    <property type="molecule type" value="Genomic_DNA"/>
</dbReference>
<dbReference type="SUPFAM" id="SSF53474">
    <property type="entry name" value="alpha/beta-Hydrolases"/>
    <property type="match status" value="1"/>
</dbReference>
<dbReference type="AlphaFoldDB" id="A0A940MT02"/>
<evidence type="ECO:0000313" key="3">
    <source>
        <dbReference type="Proteomes" id="UP000675940"/>
    </source>
</evidence>
<evidence type="ECO:0000259" key="1">
    <source>
        <dbReference type="Pfam" id="PF12697"/>
    </source>
</evidence>
<dbReference type="GO" id="GO:0016787">
    <property type="term" value="F:hydrolase activity"/>
    <property type="evidence" value="ECO:0007669"/>
    <property type="project" value="UniProtKB-KW"/>
</dbReference>
<dbReference type="Gene3D" id="3.40.50.1820">
    <property type="entry name" value="alpha/beta hydrolase"/>
    <property type="match status" value="1"/>
</dbReference>
<dbReference type="InterPro" id="IPR000073">
    <property type="entry name" value="AB_hydrolase_1"/>
</dbReference>
<dbReference type="PANTHER" id="PTHR43689:SF8">
    <property type="entry name" value="ALPHA_BETA-HYDROLASES SUPERFAMILY PROTEIN"/>
    <property type="match status" value="1"/>
</dbReference>
<dbReference type="RefSeq" id="WP_209362162.1">
    <property type="nucleotide sequence ID" value="NZ_JAGISH010000010.1"/>
</dbReference>
<reference evidence="2" key="1">
    <citation type="submission" date="2021-03" db="EMBL/GenBank/DDBJ databases">
        <title>Sagittula salina sp. nov. strain M10.9X isolated from the marine waste.</title>
        <authorList>
            <person name="Satari L."/>
            <person name="Molina-Menor E."/>
            <person name="Vidal-Verdu A."/>
            <person name="Pascual J."/>
            <person name="Pereto J."/>
            <person name="Porcar M."/>
        </authorList>
    </citation>
    <scope>NUCLEOTIDE SEQUENCE</scope>
    <source>
        <strain evidence="2">M10.9X</strain>
    </source>
</reference>
<keyword evidence="2" id="KW-0378">Hydrolase</keyword>
<sequence length="268" mass="29721">MNWPKEITAGGKRLECRRLGPQPGEAPTVVLLHEGLGAMALWRDFPERLAAATGWGVFVYSRAGYGQSEAADLPRPLDYMTREATEVLPEVLETIGFERGVLMGHSDGATIAAEYAGSVEDFRVRGLILEAPHFFTETMGLAEIARAREVFATGDFKAKMAKYHDDPEATFRGWNDAWLDPKFKSWHVGEVIDYWRVPCLAIQGAQDQYGTLAQIREIEERSYAPVETLVLDDCRHAPHADQAEAVLAACAEFLARLERIEAAEPDAA</sequence>
<protein>
    <submittedName>
        <fullName evidence="2">Alpha/beta hydrolase</fullName>
    </submittedName>
</protein>
<dbReference type="InterPro" id="IPR029058">
    <property type="entry name" value="AB_hydrolase_fold"/>
</dbReference>
<dbReference type="Pfam" id="PF12697">
    <property type="entry name" value="Abhydrolase_6"/>
    <property type="match status" value="1"/>
</dbReference>
<evidence type="ECO:0000313" key="2">
    <source>
        <dbReference type="EMBL" id="MBP0484118.1"/>
    </source>
</evidence>
<gene>
    <name evidence="2" type="ORF">J5474_16680</name>
</gene>
<name>A0A940MT02_9RHOB</name>
<proteinExistence type="predicted"/>
<organism evidence="2 3">
    <name type="scientific">Sagittula salina</name>
    <dbReference type="NCBI Taxonomy" id="2820268"/>
    <lineage>
        <taxon>Bacteria</taxon>
        <taxon>Pseudomonadati</taxon>
        <taxon>Pseudomonadota</taxon>
        <taxon>Alphaproteobacteria</taxon>
        <taxon>Rhodobacterales</taxon>
        <taxon>Roseobacteraceae</taxon>
        <taxon>Sagittula</taxon>
    </lineage>
</organism>
<accession>A0A940MT02</accession>
<keyword evidence="3" id="KW-1185">Reference proteome</keyword>
<comment type="caution">
    <text evidence="2">The sequence shown here is derived from an EMBL/GenBank/DDBJ whole genome shotgun (WGS) entry which is preliminary data.</text>
</comment>
<dbReference type="PANTHER" id="PTHR43689">
    <property type="entry name" value="HYDROLASE"/>
    <property type="match status" value="1"/>
</dbReference>